<reference evidence="2" key="1">
    <citation type="journal article" date="2023" name="G3 (Bethesda)">
        <title>A reference genome for the long-term kleptoplast-retaining sea slug Elysia crispata morphotype clarki.</title>
        <authorList>
            <person name="Eastman K.E."/>
            <person name="Pendleton A.L."/>
            <person name="Shaikh M.A."/>
            <person name="Suttiyut T."/>
            <person name="Ogas R."/>
            <person name="Tomko P."/>
            <person name="Gavelis G."/>
            <person name="Widhalm J.R."/>
            <person name="Wisecaver J.H."/>
        </authorList>
    </citation>
    <scope>NUCLEOTIDE SEQUENCE</scope>
    <source>
        <strain evidence="2">ECLA1</strain>
    </source>
</reference>
<organism evidence="2 3">
    <name type="scientific">Elysia crispata</name>
    <name type="common">lettuce slug</name>
    <dbReference type="NCBI Taxonomy" id="231223"/>
    <lineage>
        <taxon>Eukaryota</taxon>
        <taxon>Metazoa</taxon>
        <taxon>Spiralia</taxon>
        <taxon>Lophotrochozoa</taxon>
        <taxon>Mollusca</taxon>
        <taxon>Gastropoda</taxon>
        <taxon>Heterobranchia</taxon>
        <taxon>Euthyneura</taxon>
        <taxon>Panpulmonata</taxon>
        <taxon>Sacoglossa</taxon>
        <taxon>Placobranchoidea</taxon>
        <taxon>Plakobranchidae</taxon>
        <taxon>Elysia</taxon>
    </lineage>
</organism>
<keyword evidence="3" id="KW-1185">Reference proteome</keyword>
<sequence length="176" mass="19803">MRSSSQDSGIKTSFVRPYSLIYNNQFLELTTLHAKRRPKPVEPRQNPDKGSKIRRAGVGHDLGQQVEQTGYNVIIATACVYWLVRARSYNWIQGKVLLAGLDKRFAVHQQVKHGKKKQCKGCLVIMVSKARDRYPGLVEKPDADILPDRRLGQAAQVKMSRKRGAGCTSGKLQSRD</sequence>
<feature type="compositionally biased region" description="Basic and acidic residues" evidence="1">
    <location>
        <begin position="39"/>
        <end position="51"/>
    </location>
</feature>
<dbReference type="Proteomes" id="UP001283361">
    <property type="component" value="Unassembled WGS sequence"/>
</dbReference>
<evidence type="ECO:0000256" key="1">
    <source>
        <dbReference type="SAM" id="MobiDB-lite"/>
    </source>
</evidence>
<feature type="region of interest" description="Disordered" evidence="1">
    <location>
        <begin position="33"/>
        <end position="59"/>
    </location>
</feature>
<protein>
    <submittedName>
        <fullName evidence="2">Uncharacterized protein</fullName>
    </submittedName>
</protein>
<accession>A0AAE1EEQ3</accession>
<gene>
    <name evidence="2" type="ORF">RRG08_066251</name>
</gene>
<comment type="caution">
    <text evidence="2">The sequence shown here is derived from an EMBL/GenBank/DDBJ whole genome shotgun (WGS) entry which is preliminary data.</text>
</comment>
<proteinExistence type="predicted"/>
<evidence type="ECO:0000313" key="3">
    <source>
        <dbReference type="Proteomes" id="UP001283361"/>
    </source>
</evidence>
<dbReference type="AlphaFoldDB" id="A0AAE1EEQ3"/>
<dbReference type="EMBL" id="JAWDGP010000067">
    <property type="protein sequence ID" value="KAK3804015.1"/>
    <property type="molecule type" value="Genomic_DNA"/>
</dbReference>
<evidence type="ECO:0000313" key="2">
    <source>
        <dbReference type="EMBL" id="KAK3804015.1"/>
    </source>
</evidence>
<feature type="region of interest" description="Disordered" evidence="1">
    <location>
        <begin position="154"/>
        <end position="176"/>
    </location>
</feature>
<name>A0AAE1EEQ3_9GAST</name>